<sequence>MLTCVQLDRIIHGRQQENKSQKGKHNKARKTTYKKHGKKKKKNRIMEKHATNLYIIIDLHHRICFGPLVTRTRTLHAELVSLFFRHFLSFLKFPGL</sequence>
<proteinExistence type="predicted"/>
<dbReference type="AlphaFoldDB" id="A0AAD5KZ07"/>
<accession>A0AAD5KZ07</accession>
<keyword evidence="3" id="KW-1185">Reference proteome</keyword>
<dbReference type="Proteomes" id="UP000820818">
    <property type="component" value="Linkage Group LG10"/>
</dbReference>
<reference evidence="2 3" key="1">
    <citation type="submission" date="2022-05" db="EMBL/GenBank/DDBJ databases">
        <title>A multi-omics perspective on studying reproductive biology in Daphnia sinensis.</title>
        <authorList>
            <person name="Jia J."/>
        </authorList>
    </citation>
    <scope>NUCLEOTIDE SEQUENCE [LARGE SCALE GENOMIC DNA]</scope>
    <source>
        <strain evidence="2 3">WSL</strain>
    </source>
</reference>
<gene>
    <name evidence="2" type="ORF">GHT06_022637</name>
</gene>
<protein>
    <submittedName>
        <fullName evidence="2">Uncharacterized protein</fullName>
    </submittedName>
</protein>
<comment type="caution">
    <text evidence="2">The sequence shown here is derived from an EMBL/GenBank/DDBJ whole genome shotgun (WGS) entry which is preliminary data.</text>
</comment>
<dbReference type="EMBL" id="WJBH02000010">
    <property type="protein sequence ID" value="KAI9552275.1"/>
    <property type="molecule type" value="Genomic_DNA"/>
</dbReference>
<feature type="region of interest" description="Disordered" evidence="1">
    <location>
        <begin position="14"/>
        <end position="42"/>
    </location>
</feature>
<evidence type="ECO:0000313" key="2">
    <source>
        <dbReference type="EMBL" id="KAI9552275.1"/>
    </source>
</evidence>
<feature type="compositionally biased region" description="Basic residues" evidence="1">
    <location>
        <begin position="21"/>
        <end position="42"/>
    </location>
</feature>
<evidence type="ECO:0000313" key="3">
    <source>
        <dbReference type="Proteomes" id="UP000820818"/>
    </source>
</evidence>
<name>A0AAD5KZ07_9CRUS</name>
<evidence type="ECO:0000256" key="1">
    <source>
        <dbReference type="SAM" id="MobiDB-lite"/>
    </source>
</evidence>
<organism evidence="2 3">
    <name type="scientific">Daphnia sinensis</name>
    <dbReference type="NCBI Taxonomy" id="1820382"/>
    <lineage>
        <taxon>Eukaryota</taxon>
        <taxon>Metazoa</taxon>
        <taxon>Ecdysozoa</taxon>
        <taxon>Arthropoda</taxon>
        <taxon>Crustacea</taxon>
        <taxon>Branchiopoda</taxon>
        <taxon>Diplostraca</taxon>
        <taxon>Cladocera</taxon>
        <taxon>Anomopoda</taxon>
        <taxon>Daphniidae</taxon>
        <taxon>Daphnia</taxon>
        <taxon>Daphnia similis group</taxon>
    </lineage>
</organism>